<dbReference type="PANTHER" id="PTHR42920">
    <property type="entry name" value="OS03G0707200 PROTEIN-RELATED"/>
    <property type="match status" value="1"/>
</dbReference>
<evidence type="ECO:0000256" key="8">
    <source>
        <dbReference type="SAM" id="Phobius"/>
    </source>
</evidence>
<dbReference type="Pfam" id="PF00892">
    <property type="entry name" value="EamA"/>
    <property type="match status" value="2"/>
</dbReference>
<feature type="transmembrane region" description="Helical" evidence="8">
    <location>
        <begin position="35"/>
        <end position="54"/>
    </location>
</feature>
<feature type="transmembrane region" description="Helical" evidence="8">
    <location>
        <begin position="106"/>
        <end position="123"/>
    </location>
</feature>
<evidence type="ECO:0000256" key="1">
    <source>
        <dbReference type="ARBA" id="ARBA00004651"/>
    </source>
</evidence>
<evidence type="ECO:0000313" key="11">
    <source>
        <dbReference type="Proteomes" id="UP000243406"/>
    </source>
</evidence>
<feature type="domain" description="EamA" evidence="9">
    <location>
        <begin position="8"/>
        <end position="146"/>
    </location>
</feature>
<comment type="subcellular location">
    <subcellularLocation>
        <location evidence="1">Cell membrane</location>
        <topology evidence="1">Multi-pass membrane protein</topology>
    </subcellularLocation>
</comment>
<dbReference type="InterPro" id="IPR051258">
    <property type="entry name" value="Diverse_Substrate_Transporter"/>
</dbReference>
<feature type="compositionally biased region" description="Basic and acidic residues" evidence="7">
    <location>
        <begin position="332"/>
        <end position="345"/>
    </location>
</feature>
<evidence type="ECO:0000259" key="9">
    <source>
        <dbReference type="Pfam" id="PF00892"/>
    </source>
</evidence>
<dbReference type="OrthoDB" id="9794287at2"/>
<name>A0A1T5BKR6_9FIRM</name>
<evidence type="ECO:0000256" key="6">
    <source>
        <dbReference type="ARBA" id="ARBA00023136"/>
    </source>
</evidence>
<feature type="transmembrane region" description="Helical" evidence="8">
    <location>
        <begin position="187"/>
        <end position="207"/>
    </location>
</feature>
<sequence>MKQTTNTKYVMMAIAAASLYGVSSPASKLLLEKLSPTIMASMLYLGAGIGMLTLQIIKKISKAQSYEASLTKKELPYIIGMIILDIAAPIFLMIGLTKTTSSNASLLNNFEIVATAMIALFIFKEAVGKRMWTAIFFITLSSIVLTFEDISSFTFSVGSVFVLLACVSWGLENNCTRMLSIKDPGQIVVIKGLGSGFGALLIAWLSKDIKIDISYALIALLLGFVAYGLSLLMYIRAQRELGAARTSAYYAAAPFIGVLISWIVLKEAITPSFLTALFIMLIGTYFAVTEDHEHAHIHTLETHEHKHRHDDNHHTHTHAPEFIGEHSHEHIHEEVTHSHSHTPEVHHRHQH</sequence>
<dbReference type="EMBL" id="FUYN01000003">
    <property type="protein sequence ID" value="SKB47884.1"/>
    <property type="molecule type" value="Genomic_DNA"/>
</dbReference>
<proteinExistence type="inferred from homology"/>
<dbReference type="InterPro" id="IPR000620">
    <property type="entry name" value="EamA_dom"/>
</dbReference>
<feature type="transmembrane region" description="Helical" evidence="8">
    <location>
        <begin position="75"/>
        <end position="94"/>
    </location>
</feature>
<feature type="transmembrane region" description="Helical" evidence="8">
    <location>
        <begin position="213"/>
        <end position="235"/>
    </location>
</feature>
<evidence type="ECO:0000256" key="7">
    <source>
        <dbReference type="SAM" id="MobiDB-lite"/>
    </source>
</evidence>
<dbReference type="AlphaFoldDB" id="A0A1T5BKR6"/>
<feature type="transmembrane region" description="Helical" evidence="8">
    <location>
        <begin position="271"/>
        <end position="288"/>
    </location>
</feature>
<dbReference type="RefSeq" id="WP_079589546.1">
    <property type="nucleotide sequence ID" value="NZ_FUYN01000003.1"/>
</dbReference>
<evidence type="ECO:0000313" key="10">
    <source>
        <dbReference type="EMBL" id="SKB47884.1"/>
    </source>
</evidence>
<dbReference type="InterPro" id="IPR037185">
    <property type="entry name" value="EmrE-like"/>
</dbReference>
<feature type="transmembrane region" description="Helical" evidence="8">
    <location>
        <begin position="130"/>
        <end position="147"/>
    </location>
</feature>
<dbReference type="Proteomes" id="UP000243406">
    <property type="component" value="Unassembled WGS sequence"/>
</dbReference>
<accession>A0A1T5BKR6</accession>
<feature type="transmembrane region" description="Helical" evidence="8">
    <location>
        <begin position="247"/>
        <end position="265"/>
    </location>
</feature>
<keyword evidence="5 8" id="KW-1133">Transmembrane helix</keyword>
<reference evidence="11" key="1">
    <citation type="submission" date="2017-02" db="EMBL/GenBank/DDBJ databases">
        <authorList>
            <person name="Varghese N."/>
            <person name="Submissions S."/>
        </authorList>
    </citation>
    <scope>NUCLEOTIDE SEQUENCE [LARGE SCALE GENOMIC DNA]</scope>
    <source>
        <strain evidence="11">ATCC 35199</strain>
    </source>
</reference>
<keyword evidence="6 8" id="KW-0472">Membrane</keyword>
<feature type="transmembrane region" description="Helical" evidence="8">
    <location>
        <begin position="153"/>
        <end position="171"/>
    </location>
</feature>
<comment type="similarity">
    <text evidence="2">Belongs to the EamA transporter family.</text>
</comment>
<feature type="region of interest" description="Disordered" evidence="7">
    <location>
        <begin position="332"/>
        <end position="351"/>
    </location>
</feature>
<keyword evidence="3" id="KW-1003">Cell membrane</keyword>
<protein>
    <submittedName>
        <fullName evidence="10">Permease of the drug/metabolite transporter (DMT) superfamily</fullName>
    </submittedName>
</protein>
<gene>
    <name evidence="10" type="ORF">SAMN02745120_1699</name>
</gene>
<keyword evidence="4 8" id="KW-0812">Transmembrane</keyword>
<evidence type="ECO:0000256" key="5">
    <source>
        <dbReference type="ARBA" id="ARBA00022989"/>
    </source>
</evidence>
<keyword evidence="11" id="KW-1185">Reference proteome</keyword>
<evidence type="ECO:0000256" key="2">
    <source>
        <dbReference type="ARBA" id="ARBA00007362"/>
    </source>
</evidence>
<dbReference type="SUPFAM" id="SSF103481">
    <property type="entry name" value="Multidrug resistance efflux transporter EmrE"/>
    <property type="match status" value="2"/>
</dbReference>
<dbReference type="GO" id="GO:0005886">
    <property type="term" value="C:plasma membrane"/>
    <property type="evidence" value="ECO:0007669"/>
    <property type="project" value="UniProtKB-SubCell"/>
</dbReference>
<evidence type="ECO:0000256" key="3">
    <source>
        <dbReference type="ARBA" id="ARBA00022475"/>
    </source>
</evidence>
<evidence type="ECO:0000256" key="4">
    <source>
        <dbReference type="ARBA" id="ARBA00022692"/>
    </source>
</evidence>
<organism evidence="10 11">
    <name type="scientific">Acetoanaerobium noterae</name>
    <dbReference type="NCBI Taxonomy" id="745369"/>
    <lineage>
        <taxon>Bacteria</taxon>
        <taxon>Bacillati</taxon>
        <taxon>Bacillota</taxon>
        <taxon>Clostridia</taxon>
        <taxon>Peptostreptococcales</taxon>
        <taxon>Filifactoraceae</taxon>
        <taxon>Acetoanaerobium</taxon>
    </lineage>
</organism>
<dbReference type="PANTHER" id="PTHR42920:SF11">
    <property type="entry name" value="INNER MEMBRANE PROTEIN YTFF"/>
    <property type="match status" value="1"/>
</dbReference>
<feature type="domain" description="EamA" evidence="9">
    <location>
        <begin position="158"/>
        <end position="288"/>
    </location>
</feature>